<keyword evidence="1" id="KW-0812">Transmembrane</keyword>
<feature type="transmembrane region" description="Helical" evidence="1">
    <location>
        <begin position="44"/>
        <end position="67"/>
    </location>
</feature>
<evidence type="ECO:0000313" key="2">
    <source>
        <dbReference type="EMBL" id="HIT58700.1"/>
    </source>
</evidence>
<evidence type="ECO:0000256" key="1">
    <source>
        <dbReference type="SAM" id="Phobius"/>
    </source>
</evidence>
<reference evidence="2" key="2">
    <citation type="journal article" date="2021" name="PeerJ">
        <title>Extensive microbial diversity within the chicken gut microbiome revealed by metagenomics and culture.</title>
        <authorList>
            <person name="Gilroy R."/>
            <person name="Ravi A."/>
            <person name="Getino M."/>
            <person name="Pursley I."/>
            <person name="Horton D.L."/>
            <person name="Alikhan N.F."/>
            <person name="Baker D."/>
            <person name="Gharbi K."/>
            <person name="Hall N."/>
            <person name="Watson M."/>
            <person name="Adriaenssens E.M."/>
            <person name="Foster-Nyarko E."/>
            <person name="Jarju S."/>
            <person name="Secka A."/>
            <person name="Antonio M."/>
            <person name="Oren A."/>
            <person name="Chaudhuri R.R."/>
            <person name="La Ragione R."/>
            <person name="Hildebrand F."/>
            <person name="Pallen M.J."/>
        </authorList>
    </citation>
    <scope>NUCLEOTIDE SEQUENCE</scope>
    <source>
        <strain evidence="2">CHK33-4379</strain>
    </source>
</reference>
<evidence type="ECO:0000313" key="3">
    <source>
        <dbReference type="Proteomes" id="UP000824136"/>
    </source>
</evidence>
<gene>
    <name evidence="2" type="ORF">IAC39_03165</name>
</gene>
<sequence length="72" mass="7764">MKKLSIIFGLLAVLLSDIMCAVVAYNYRDMLCGIEHAGYSAPSGTAFLLVIPYAIGIAICIVLAIVFKKKAR</sequence>
<protein>
    <submittedName>
        <fullName evidence="2">Uncharacterized protein</fullName>
    </submittedName>
</protein>
<accession>A0A9D1KJZ5</accession>
<keyword evidence="1" id="KW-0472">Membrane</keyword>
<comment type="caution">
    <text evidence="2">The sequence shown here is derived from an EMBL/GenBank/DDBJ whole genome shotgun (WGS) entry which is preliminary data.</text>
</comment>
<keyword evidence="1" id="KW-1133">Transmembrane helix</keyword>
<dbReference type="EMBL" id="DVLL01000013">
    <property type="protein sequence ID" value="HIT58700.1"/>
    <property type="molecule type" value="Genomic_DNA"/>
</dbReference>
<name>A0A9D1KJZ5_9FIRM</name>
<reference evidence="2" key="1">
    <citation type="submission" date="2020-10" db="EMBL/GenBank/DDBJ databases">
        <authorList>
            <person name="Gilroy R."/>
        </authorList>
    </citation>
    <scope>NUCLEOTIDE SEQUENCE</scope>
    <source>
        <strain evidence="2">CHK33-4379</strain>
    </source>
</reference>
<proteinExistence type="predicted"/>
<dbReference type="Proteomes" id="UP000824136">
    <property type="component" value="Unassembled WGS sequence"/>
</dbReference>
<organism evidence="2 3">
    <name type="scientific">Candidatus Faeciplasma pullistercoris</name>
    <dbReference type="NCBI Taxonomy" id="2840800"/>
    <lineage>
        <taxon>Bacteria</taxon>
        <taxon>Bacillati</taxon>
        <taxon>Bacillota</taxon>
        <taxon>Clostridia</taxon>
        <taxon>Eubacteriales</taxon>
        <taxon>Oscillospiraceae</taxon>
        <taxon>Oscillospiraceae incertae sedis</taxon>
        <taxon>Candidatus Faeciplasma</taxon>
    </lineage>
</organism>
<dbReference type="AlphaFoldDB" id="A0A9D1KJZ5"/>